<dbReference type="PANTHER" id="PTHR45856:SF24">
    <property type="entry name" value="FUNGAL LIPASE-LIKE DOMAIN-CONTAINING PROTEIN"/>
    <property type="match status" value="1"/>
</dbReference>
<dbReference type="SUPFAM" id="SSF53474">
    <property type="entry name" value="alpha/beta-Hydrolases"/>
    <property type="match status" value="1"/>
</dbReference>
<feature type="transmembrane region" description="Helical" evidence="2">
    <location>
        <begin position="185"/>
        <end position="207"/>
    </location>
</feature>
<evidence type="ECO:0000313" key="4">
    <source>
        <dbReference type="EMBL" id="PXF45413.1"/>
    </source>
</evidence>
<evidence type="ECO:0000259" key="3">
    <source>
        <dbReference type="Pfam" id="PF01764"/>
    </source>
</evidence>
<feature type="transmembrane region" description="Helical" evidence="2">
    <location>
        <begin position="373"/>
        <end position="399"/>
    </location>
</feature>
<dbReference type="GO" id="GO:0006629">
    <property type="term" value="P:lipid metabolic process"/>
    <property type="evidence" value="ECO:0007669"/>
    <property type="project" value="InterPro"/>
</dbReference>
<dbReference type="InterPro" id="IPR029058">
    <property type="entry name" value="AB_hydrolase_fold"/>
</dbReference>
<feature type="transmembrane region" description="Helical" evidence="2">
    <location>
        <begin position="320"/>
        <end position="339"/>
    </location>
</feature>
<feature type="transmembrane region" description="Helical" evidence="2">
    <location>
        <begin position="101"/>
        <end position="126"/>
    </location>
</feature>
<keyword evidence="5" id="KW-1185">Reference proteome</keyword>
<dbReference type="PANTHER" id="PTHR45856">
    <property type="entry name" value="ALPHA/BETA-HYDROLASES SUPERFAMILY PROTEIN"/>
    <property type="match status" value="1"/>
</dbReference>
<feature type="region of interest" description="Disordered" evidence="1">
    <location>
        <begin position="1"/>
        <end position="33"/>
    </location>
</feature>
<comment type="caution">
    <text evidence="4">The sequence shown here is derived from an EMBL/GenBank/DDBJ whole genome shotgun (WGS) entry which is preliminary data.</text>
</comment>
<feature type="transmembrane region" description="Helical" evidence="2">
    <location>
        <begin position="264"/>
        <end position="282"/>
    </location>
</feature>
<organism evidence="4 5">
    <name type="scientific">Gracilariopsis chorda</name>
    <dbReference type="NCBI Taxonomy" id="448386"/>
    <lineage>
        <taxon>Eukaryota</taxon>
        <taxon>Rhodophyta</taxon>
        <taxon>Florideophyceae</taxon>
        <taxon>Rhodymeniophycidae</taxon>
        <taxon>Gracilariales</taxon>
        <taxon>Gracilariaceae</taxon>
        <taxon>Gracilariopsis</taxon>
    </lineage>
</organism>
<dbReference type="Proteomes" id="UP000247409">
    <property type="component" value="Unassembled WGS sequence"/>
</dbReference>
<feature type="transmembrane region" description="Helical" evidence="2">
    <location>
        <begin position="227"/>
        <end position="252"/>
    </location>
</feature>
<name>A0A2V3ITG3_9FLOR</name>
<dbReference type="Gene3D" id="3.40.50.1820">
    <property type="entry name" value="alpha/beta hydrolase"/>
    <property type="match status" value="1"/>
</dbReference>
<evidence type="ECO:0000313" key="5">
    <source>
        <dbReference type="Proteomes" id="UP000247409"/>
    </source>
</evidence>
<keyword evidence="2" id="KW-0472">Membrane</keyword>
<sequence>MSAEDPSNVPDAKRNLGIDTNDETSSGRYRDASEVTGVSVAKINSDEKFSTHSSNDEDGLLSLTLTTNAENFSFALPLRQFTKLEVVTAREIETILRWHHLFVGMGVLFTLILVILTNTAFLEIFYTPKDQGWTHDIRFYRPPLGLVWFLQVMALPMFLYVLALCLIFSTRIFTLKPQSRTKEQYWVVFLLMAMVLYLNPIFALAKINDVLVHPNEPWKMWSTHDWFQWLQTVSKVLRTSGFTATTIFYVWASMHSYRILESNINFMFYLPKVLIVAIYVAAKTTVVFTYKIYASELMFASFFGMISVYKAAQKWHTPGVIVASLLFVFELGLGIYIFIEYLRTKRKLKNADYLKYRSKQIGFRFFVYHNMTFYAVFISMYLILLLGLPNGSNVFALLLRNLESSFFEVHDMLFGIQIPLLAYCTVEAYVNLPSDALGFKGWFAPQLPRGQGAEKSELEPITYRKREPPSLHGVVSDLRVNCFVMQTHVTLFNFAWLVYYWDTPKVENFKLTQDVFRFTIAEYIKDENTDTHVLVVDGEDRIVIVFKGTTSTKNLKTDVNMFYANARALLPTKLGETDPQGDEQACDNPLLKTRNWRRAKVHKGFAVAYGAVASRLLSIVKKLQDQKRRPVFLTGHSLGGALATLCSLDLFLRLGMTRKEIFVSTFGAPRVGNWHFWNIYDENVPIHWRIVVGPDVVAKLPKVGYAHVGKKVLLTVDGDLFIDPNSLELNMWSGDVASILYHRKASYLLAMRAWCERHHGDEYLPEFWPFPVSKDDTKRFQHAMVRSTTKSGFLASPRPVVNKRARIMLLDAMVNALDEGGHFEPRIVARWCKLAEGLIERAAAAEELL</sequence>
<keyword evidence="2" id="KW-1133">Transmembrane helix</keyword>
<dbReference type="InterPro" id="IPR002921">
    <property type="entry name" value="Fungal_lipase-type"/>
</dbReference>
<proteinExistence type="predicted"/>
<keyword evidence="2" id="KW-0812">Transmembrane</keyword>
<accession>A0A2V3ITG3</accession>
<gene>
    <name evidence="4" type="ORF">BWQ96_04828</name>
</gene>
<feature type="domain" description="Fungal lipase-type" evidence="3">
    <location>
        <begin position="543"/>
        <end position="702"/>
    </location>
</feature>
<protein>
    <submittedName>
        <fullName evidence="4">Lipase</fullName>
    </submittedName>
</protein>
<dbReference type="Pfam" id="PF01764">
    <property type="entry name" value="Lipase_3"/>
    <property type="match status" value="1"/>
</dbReference>
<feature type="transmembrane region" description="Helical" evidence="2">
    <location>
        <begin position="146"/>
        <end position="173"/>
    </location>
</feature>
<dbReference type="OrthoDB" id="2018at2759"/>
<dbReference type="EMBL" id="NBIV01000061">
    <property type="protein sequence ID" value="PXF45413.1"/>
    <property type="molecule type" value="Genomic_DNA"/>
</dbReference>
<dbReference type="AlphaFoldDB" id="A0A2V3ITG3"/>
<evidence type="ECO:0000256" key="1">
    <source>
        <dbReference type="SAM" id="MobiDB-lite"/>
    </source>
</evidence>
<reference evidence="4 5" key="1">
    <citation type="journal article" date="2018" name="Mol. Biol. Evol.">
        <title>Analysis of the draft genome of the red seaweed Gracilariopsis chorda provides insights into genome size evolution in Rhodophyta.</title>
        <authorList>
            <person name="Lee J."/>
            <person name="Yang E.C."/>
            <person name="Graf L."/>
            <person name="Yang J.H."/>
            <person name="Qiu H."/>
            <person name="Zel Zion U."/>
            <person name="Chan C.X."/>
            <person name="Stephens T.G."/>
            <person name="Weber A.P.M."/>
            <person name="Boo G.H."/>
            <person name="Boo S.M."/>
            <person name="Kim K.M."/>
            <person name="Shin Y."/>
            <person name="Jung M."/>
            <person name="Lee S.J."/>
            <person name="Yim H.S."/>
            <person name="Lee J.H."/>
            <person name="Bhattacharya D."/>
            <person name="Yoon H.S."/>
        </authorList>
    </citation>
    <scope>NUCLEOTIDE SEQUENCE [LARGE SCALE GENOMIC DNA]</scope>
    <source>
        <strain evidence="4 5">SKKU-2015</strain>
        <tissue evidence="4">Whole body</tissue>
    </source>
</reference>
<dbReference type="InterPro" id="IPR051218">
    <property type="entry name" value="Sec_MonoDiacylglyc_Lipase"/>
</dbReference>
<evidence type="ECO:0000256" key="2">
    <source>
        <dbReference type="SAM" id="Phobius"/>
    </source>
</evidence>
<dbReference type="CDD" id="cd00519">
    <property type="entry name" value="Lipase_3"/>
    <property type="match status" value="1"/>
</dbReference>